<reference evidence="2 3" key="1">
    <citation type="submission" date="2019-04" db="EMBL/GenBank/DDBJ databases">
        <authorList>
            <person name="Yang Y."/>
            <person name="Wei D."/>
        </authorList>
    </citation>
    <scope>NUCLEOTIDE SEQUENCE [LARGE SCALE GENOMIC DNA]</scope>
    <source>
        <strain evidence="2 3">L-1-4w-11</strain>
    </source>
</reference>
<protein>
    <submittedName>
        <fullName evidence="2">MerC domain-containing protein</fullName>
    </submittedName>
</protein>
<gene>
    <name evidence="2" type="ORF">FBR43_00270</name>
</gene>
<dbReference type="RefSeq" id="WP_136941256.1">
    <property type="nucleotide sequence ID" value="NZ_SWKR01000001.1"/>
</dbReference>
<sequence>MAGIALPLPRGNALDRLAISVSALCVVHCLASAVLLALLSSVAQPFLHESVHEIGLGLAMLLGAFALGRGVLDHGYMMPAAIGSLGLGIMGGALTLPHDSGEIVWTLVGVAVLALGHDLNRRAVI</sequence>
<dbReference type="GO" id="GO:0016020">
    <property type="term" value="C:membrane"/>
    <property type="evidence" value="ECO:0007669"/>
    <property type="project" value="InterPro"/>
</dbReference>
<keyword evidence="3" id="KW-1185">Reference proteome</keyword>
<dbReference type="AlphaFoldDB" id="A0A4U1L8W7"/>
<dbReference type="EMBL" id="SWKR01000001">
    <property type="protein sequence ID" value="TKD52835.1"/>
    <property type="molecule type" value="Genomic_DNA"/>
</dbReference>
<dbReference type="Proteomes" id="UP000309138">
    <property type="component" value="Unassembled WGS sequence"/>
</dbReference>
<evidence type="ECO:0000256" key="1">
    <source>
        <dbReference type="SAM" id="Phobius"/>
    </source>
</evidence>
<evidence type="ECO:0000313" key="2">
    <source>
        <dbReference type="EMBL" id="TKD52835.1"/>
    </source>
</evidence>
<dbReference type="OrthoDB" id="6078385at2"/>
<keyword evidence="1" id="KW-0812">Transmembrane</keyword>
<dbReference type="GO" id="GO:0015097">
    <property type="term" value="F:mercury ion transmembrane transporter activity"/>
    <property type="evidence" value="ECO:0007669"/>
    <property type="project" value="InterPro"/>
</dbReference>
<organism evidence="2 3">
    <name type="scientific">Sphingomonas baiyangensis</name>
    <dbReference type="NCBI Taxonomy" id="2572576"/>
    <lineage>
        <taxon>Bacteria</taxon>
        <taxon>Pseudomonadati</taxon>
        <taxon>Pseudomonadota</taxon>
        <taxon>Alphaproteobacteria</taxon>
        <taxon>Sphingomonadales</taxon>
        <taxon>Sphingomonadaceae</taxon>
        <taxon>Sphingomonas</taxon>
    </lineage>
</organism>
<proteinExistence type="predicted"/>
<dbReference type="Pfam" id="PF03203">
    <property type="entry name" value="MerC"/>
    <property type="match status" value="1"/>
</dbReference>
<feature type="transmembrane region" description="Helical" evidence="1">
    <location>
        <begin position="21"/>
        <end position="42"/>
    </location>
</feature>
<comment type="caution">
    <text evidence="2">The sequence shown here is derived from an EMBL/GenBank/DDBJ whole genome shotgun (WGS) entry which is preliminary data.</text>
</comment>
<accession>A0A4U1L8W7</accession>
<keyword evidence="1" id="KW-0472">Membrane</keyword>
<dbReference type="InterPro" id="IPR004891">
    <property type="entry name" value="Mercury-R_MerC"/>
</dbReference>
<name>A0A4U1L8W7_9SPHN</name>
<evidence type="ECO:0000313" key="3">
    <source>
        <dbReference type="Proteomes" id="UP000309138"/>
    </source>
</evidence>
<keyword evidence="1" id="KW-1133">Transmembrane helix</keyword>
<feature type="transmembrane region" description="Helical" evidence="1">
    <location>
        <begin position="54"/>
        <end position="72"/>
    </location>
</feature>